<dbReference type="OrthoDB" id="8037043at2759"/>
<evidence type="ECO:0000313" key="1">
    <source>
        <dbReference type="EMBL" id="KAH3685372.1"/>
    </source>
</evidence>
<name>A0A9P8Q7G2_WICPI</name>
<reference evidence="1" key="1">
    <citation type="journal article" date="2021" name="Open Biol.">
        <title>Shared evolutionary footprints suggest mitochondrial oxidative damage underlies multiple complex I losses in fungi.</title>
        <authorList>
            <person name="Schikora-Tamarit M.A."/>
            <person name="Marcet-Houben M."/>
            <person name="Nosek J."/>
            <person name="Gabaldon T."/>
        </authorList>
    </citation>
    <scope>NUCLEOTIDE SEQUENCE</scope>
    <source>
        <strain evidence="1">CBS2887</strain>
    </source>
</reference>
<dbReference type="Proteomes" id="UP000774326">
    <property type="component" value="Unassembled WGS sequence"/>
</dbReference>
<comment type="caution">
    <text evidence="1">The sequence shown here is derived from an EMBL/GenBank/DDBJ whole genome shotgun (WGS) entry which is preliminary data.</text>
</comment>
<dbReference type="EMBL" id="JAEUBG010002048">
    <property type="protein sequence ID" value="KAH3685372.1"/>
    <property type="molecule type" value="Genomic_DNA"/>
</dbReference>
<dbReference type="AlphaFoldDB" id="A0A9P8Q7G2"/>
<sequence length="114" mass="12572">MLMVTTTVRVINWVHGNTSSLWPRVSLDSVLVESSTSLQQWLVNTTTTGNDTDDTSGVRRDNLLGTGWQLDSGLVFVWVVTNDNDVVTRGSGNGTSVTWSFFNVGDNGTFWDRT</sequence>
<gene>
    <name evidence="1" type="ORF">WICPIJ_003657</name>
</gene>
<keyword evidence="2" id="KW-1185">Reference proteome</keyword>
<organism evidence="1 2">
    <name type="scientific">Wickerhamomyces pijperi</name>
    <name type="common">Yeast</name>
    <name type="synonym">Pichia pijperi</name>
    <dbReference type="NCBI Taxonomy" id="599730"/>
    <lineage>
        <taxon>Eukaryota</taxon>
        <taxon>Fungi</taxon>
        <taxon>Dikarya</taxon>
        <taxon>Ascomycota</taxon>
        <taxon>Saccharomycotina</taxon>
        <taxon>Saccharomycetes</taxon>
        <taxon>Phaffomycetales</taxon>
        <taxon>Wickerhamomycetaceae</taxon>
        <taxon>Wickerhamomyces</taxon>
    </lineage>
</organism>
<protein>
    <submittedName>
        <fullName evidence="1">Uncharacterized protein</fullName>
    </submittedName>
</protein>
<proteinExistence type="predicted"/>
<evidence type="ECO:0000313" key="2">
    <source>
        <dbReference type="Proteomes" id="UP000774326"/>
    </source>
</evidence>
<reference evidence="1" key="2">
    <citation type="submission" date="2021-01" db="EMBL/GenBank/DDBJ databases">
        <authorList>
            <person name="Schikora-Tamarit M.A."/>
        </authorList>
    </citation>
    <scope>NUCLEOTIDE SEQUENCE</scope>
    <source>
        <strain evidence="1">CBS2887</strain>
    </source>
</reference>
<accession>A0A9P8Q7G2</accession>